<evidence type="ECO:0000313" key="2">
    <source>
        <dbReference type="EMBL" id="CAE6694203.1"/>
    </source>
</evidence>
<dbReference type="RefSeq" id="WP_213041345.1">
    <property type="nucleotide sequence ID" value="NZ_CAJNBJ010000001.1"/>
</dbReference>
<sequence length="368" mass="41453">MYIWELPEWPHFRWNAEHLLNPLGQAHLKQGRPLGKMMQLGFELRLEAELLALTEEAVKSAEIEGERLDPSSVRSSVARRLGVPGAALGPEDRRTEGMVAMMLDATSQLDTPLTRERLYGWQAALFPTGYSGVRKIKTGGWREDADGPMQVRSGPVGREKVHFQAPPAERVDAEIEMFLAWLNEPLTIDGILHATIAHLWFVTIHPFDDGNGRIARALAERSLARSEQSPQRFYGLAGQIHRERPEYYASLEVTQKGDLDITPRMLWFVECVSKAIDAAETGFADVLRKAGFWQRHTGLALNERQRKVLNRFLDGFEGKLTARKWAAFAKCSMPTAQRDIKELIDRGVLIRNEGGSKNTSYSLTPVPE</sequence>
<dbReference type="InterPro" id="IPR036597">
    <property type="entry name" value="Fido-like_dom_sf"/>
</dbReference>
<name>A0ABM8QFF7_9BACT</name>
<dbReference type="InterPro" id="IPR025230">
    <property type="entry name" value="DUF4172"/>
</dbReference>
<dbReference type="InterPro" id="IPR040198">
    <property type="entry name" value="Fido_containing"/>
</dbReference>
<reference evidence="2 3" key="1">
    <citation type="submission" date="2021-02" db="EMBL/GenBank/DDBJ databases">
        <authorList>
            <person name="Han P."/>
        </authorList>
    </citation>
    <scope>NUCLEOTIDE SEQUENCE [LARGE SCALE GENOMIC DNA]</scope>
    <source>
        <strain evidence="2">Candidatus Nitrospira sp. ZN2</strain>
    </source>
</reference>
<feature type="domain" description="Fido" evidence="1">
    <location>
        <begin position="113"/>
        <end position="270"/>
    </location>
</feature>
<proteinExistence type="predicted"/>
<gene>
    <name evidence="2" type="ORF">NSPZN2_10374</name>
</gene>
<evidence type="ECO:0000313" key="3">
    <source>
        <dbReference type="Proteomes" id="UP000675880"/>
    </source>
</evidence>
<protein>
    <submittedName>
        <fullName evidence="2">Fido domain-containing protein</fullName>
    </submittedName>
</protein>
<dbReference type="Pfam" id="PF02661">
    <property type="entry name" value="Fic"/>
    <property type="match status" value="1"/>
</dbReference>
<dbReference type="Gene3D" id="1.10.3290.10">
    <property type="entry name" value="Fido-like domain"/>
    <property type="match status" value="1"/>
</dbReference>
<keyword evidence="3" id="KW-1185">Reference proteome</keyword>
<organism evidence="2 3">
    <name type="scientific">Nitrospira defluvii</name>
    <dbReference type="NCBI Taxonomy" id="330214"/>
    <lineage>
        <taxon>Bacteria</taxon>
        <taxon>Pseudomonadati</taxon>
        <taxon>Nitrospirota</taxon>
        <taxon>Nitrospiria</taxon>
        <taxon>Nitrospirales</taxon>
        <taxon>Nitrospiraceae</taxon>
        <taxon>Nitrospira</taxon>
    </lineage>
</organism>
<accession>A0ABM8QFF7</accession>
<dbReference type="PROSITE" id="PS51459">
    <property type="entry name" value="FIDO"/>
    <property type="match status" value="1"/>
</dbReference>
<dbReference type="Gene3D" id="1.10.10.10">
    <property type="entry name" value="Winged helix-like DNA-binding domain superfamily/Winged helix DNA-binding domain"/>
    <property type="match status" value="1"/>
</dbReference>
<evidence type="ECO:0000259" key="1">
    <source>
        <dbReference type="PROSITE" id="PS51459"/>
    </source>
</evidence>
<dbReference type="PANTHER" id="PTHR13504:SF33">
    <property type="entry name" value="FIC FAMILY PROTEIN"/>
    <property type="match status" value="1"/>
</dbReference>
<dbReference type="InterPro" id="IPR036388">
    <property type="entry name" value="WH-like_DNA-bd_sf"/>
</dbReference>
<comment type="caution">
    <text evidence="2">The sequence shown here is derived from an EMBL/GenBank/DDBJ whole genome shotgun (WGS) entry which is preliminary data.</text>
</comment>
<dbReference type="EMBL" id="CAJNBJ010000001">
    <property type="protein sequence ID" value="CAE6694203.1"/>
    <property type="molecule type" value="Genomic_DNA"/>
</dbReference>
<dbReference type="InterPro" id="IPR003812">
    <property type="entry name" value="Fido"/>
</dbReference>
<dbReference type="PANTHER" id="PTHR13504">
    <property type="entry name" value="FIDO DOMAIN-CONTAINING PROTEIN DDB_G0283145"/>
    <property type="match status" value="1"/>
</dbReference>
<dbReference type="Proteomes" id="UP000675880">
    <property type="component" value="Unassembled WGS sequence"/>
</dbReference>
<dbReference type="SUPFAM" id="SSF140931">
    <property type="entry name" value="Fic-like"/>
    <property type="match status" value="1"/>
</dbReference>
<dbReference type="Pfam" id="PF13776">
    <property type="entry name" value="DUF4172"/>
    <property type="match status" value="1"/>
</dbReference>